<dbReference type="Proteomes" id="UP001267426">
    <property type="component" value="Unassembled WGS sequence"/>
</dbReference>
<evidence type="ECO:0000313" key="15">
    <source>
        <dbReference type="EMBL" id="MDT0632273.1"/>
    </source>
</evidence>
<dbReference type="SUPFAM" id="SSF56935">
    <property type="entry name" value="Porins"/>
    <property type="match status" value="1"/>
</dbReference>
<gene>
    <name evidence="15" type="ORF">RM540_10995</name>
</gene>
<dbReference type="InterPro" id="IPR037066">
    <property type="entry name" value="Plug_dom_sf"/>
</dbReference>
<feature type="signal peptide" evidence="12">
    <location>
        <begin position="1"/>
        <end position="26"/>
    </location>
</feature>
<evidence type="ECO:0000256" key="9">
    <source>
        <dbReference type="ARBA" id="ARBA00023237"/>
    </source>
</evidence>
<comment type="caution">
    <text evidence="15">The sequence shown here is derived from an EMBL/GenBank/DDBJ whole genome shotgun (WGS) entry which is preliminary data.</text>
</comment>
<reference evidence="15 16" key="1">
    <citation type="submission" date="2023-09" db="EMBL/GenBank/DDBJ databases">
        <authorList>
            <person name="Rey-Velasco X."/>
        </authorList>
    </citation>
    <scope>NUCLEOTIDE SEQUENCE [LARGE SCALE GENOMIC DNA]</scope>
    <source>
        <strain evidence="15 16">F394</strain>
    </source>
</reference>
<dbReference type="Gene3D" id="2.170.130.10">
    <property type="entry name" value="TonB-dependent receptor, plug domain"/>
    <property type="match status" value="1"/>
</dbReference>
<sequence length="773" mass="83983">MPQVPLGVRRPALAVLLAAGLGLALAASAAAQTGSVSGFVRDAETGETLLQATVRVVEAGRGAATNAEGFYSLGGLAPGEVTVVASYIGYVSERRALTLEPGGAGRLDFDLAPEGVTSGEVVVEADETLENERPPGVQTVSIDLVEALPTVFEADLFRSIQLLPGVKAANDFSSALYIRGGSPDQTLVLLDGTTVYNPTHFFGFFSTFNTDAIKDVRLYKGAYPSQYGGRLGSVVDIYNRDGNRNERKGTLTLGLLASRAGIEGPIAGGRASYSLNVRRSTLEPLLGLLRSQLDEDGIPESFSFYDVNGKVGVDLSPNDRLSVAAYAGRDQVVVPFGDDARFDLDYGNRTGSVTYNRVLSGTAFASAQVSATRYFSYPVGTVAETTFRQPNTITEYAAQVDGEWLPSERVELRVGARAGRFGLDFESEFNENVGTSFSNPATFGSAYVQGRTRFGDGWTVTGGLRTDAFRNRADDRLDDAEPVAATFVRFAPHLQVERSFDDNVVIQAAAGRYHQFLSLVSNEAFSGFDTWLTTGPGVGPQASEQAVLGLKTRLGPAWRLDVEVYGRTLRELFDTRPELQDVSGLDYADLFRSGKGYAYGAEVLLERGLGRLTGLVGYTVGVTRRRYPAEPAFSDFFPPKYDRLHDVTLVANYDLGRSWRATLAGAYATGQAYTVPARRYIVSGLPFEDRDVNALDSPALNNTRLPPYHRVDVGFTKRGTVAFADYELQLQLVNVYNRRNLWFETYDFDENPVEVGQVRQLPILPNVSLSLDF</sequence>
<evidence type="ECO:0000313" key="16">
    <source>
        <dbReference type="Proteomes" id="UP001267426"/>
    </source>
</evidence>
<keyword evidence="2 10" id="KW-0813">Transport</keyword>
<evidence type="ECO:0000256" key="3">
    <source>
        <dbReference type="ARBA" id="ARBA00022452"/>
    </source>
</evidence>
<name>A0ABU3BSM8_9BACT</name>
<evidence type="ECO:0000259" key="13">
    <source>
        <dbReference type="Pfam" id="PF00593"/>
    </source>
</evidence>
<dbReference type="PROSITE" id="PS52016">
    <property type="entry name" value="TONB_DEPENDENT_REC_3"/>
    <property type="match status" value="1"/>
</dbReference>
<keyword evidence="6 11" id="KW-0798">TonB box</keyword>
<keyword evidence="7 10" id="KW-0472">Membrane</keyword>
<dbReference type="InterPro" id="IPR012910">
    <property type="entry name" value="Plug_dom"/>
</dbReference>
<evidence type="ECO:0000256" key="8">
    <source>
        <dbReference type="ARBA" id="ARBA00023170"/>
    </source>
</evidence>
<dbReference type="InterPro" id="IPR036942">
    <property type="entry name" value="Beta-barrel_TonB_sf"/>
</dbReference>
<dbReference type="InterPro" id="IPR039426">
    <property type="entry name" value="TonB-dep_rcpt-like"/>
</dbReference>
<dbReference type="Pfam" id="PF13620">
    <property type="entry name" value="CarboxypepD_reg"/>
    <property type="match status" value="1"/>
</dbReference>
<dbReference type="InterPro" id="IPR008969">
    <property type="entry name" value="CarboxyPept-like_regulatory"/>
</dbReference>
<dbReference type="Gene3D" id="2.60.40.1120">
    <property type="entry name" value="Carboxypeptidase-like, regulatory domain"/>
    <property type="match status" value="1"/>
</dbReference>
<feature type="chain" id="PRO_5046039689" evidence="12">
    <location>
        <begin position="27"/>
        <end position="773"/>
    </location>
</feature>
<organism evidence="15 16">
    <name type="scientific">Rubrivirga litoralis</name>
    <dbReference type="NCBI Taxonomy" id="3075598"/>
    <lineage>
        <taxon>Bacteria</taxon>
        <taxon>Pseudomonadati</taxon>
        <taxon>Rhodothermota</taxon>
        <taxon>Rhodothermia</taxon>
        <taxon>Rhodothermales</taxon>
        <taxon>Rubricoccaceae</taxon>
        <taxon>Rubrivirga</taxon>
    </lineage>
</organism>
<feature type="domain" description="TonB-dependent receptor plug" evidence="14">
    <location>
        <begin position="155"/>
        <end position="230"/>
    </location>
</feature>
<dbReference type="Pfam" id="PF00593">
    <property type="entry name" value="TonB_dep_Rec_b-barrel"/>
    <property type="match status" value="1"/>
</dbReference>
<keyword evidence="5 12" id="KW-0732">Signal</keyword>
<evidence type="ECO:0000256" key="12">
    <source>
        <dbReference type="SAM" id="SignalP"/>
    </source>
</evidence>
<evidence type="ECO:0000256" key="11">
    <source>
        <dbReference type="RuleBase" id="RU003357"/>
    </source>
</evidence>
<dbReference type="SUPFAM" id="SSF49464">
    <property type="entry name" value="Carboxypeptidase regulatory domain-like"/>
    <property type="match status" value="1"/>
</dbReference>
<evidence type="ECO:0000259" key="14">
    <source>
        <dbReference type="Pfam" id="PF07715"/>
    </source>
</evidence>
<dbReference type="Gene3D" id="2.40.170.20">
    <property type="entry name" value="TonB-dependent receptor, beta-barrel domain"/>
    <property type="match status" value="1"/>
</dbReference>
<comment type="subcellular location">
    <subcellularLocation>
        <location evidence="1 10">Cell outer membrane</location>
        <topology evidence="1 10">Multi-pass membrane protein</topology>
    </subcellularLocation>
</comment>
<comment type="similarity">
    <text evidence="10 11">Belongs to the TonB-dependent receptor family.</text>
</comment>
<evidence type="ECO:0000256" key="1">
    <source>
        <dbReference type="ARBA" id="ARBA00004571"/>
    </source>
</evidence>
<evidence type="ECO:0000256" key="5">
    <source>
        <dbReference type="ARBA" id="ARBA00022729"/>
    </source>
</evidence>
<dbReference type="PANTHER" id="PTHR30069:SF29">
    <property type="entry name" value="HEMOGLOBIN AND HEMOGLOBIN-HAPTOGLOBIN-BINDING PROTEIN 1-RELATED"/>
    <property type="match status" value="1"/>
</dbReference>
<proteinExistence type="inferred from homology"/>
<evidence type="ECO:0000256" key="10">
    <source>
        <dbReference type="PROSITE-ProRule" id="PRU01360"/>
    </source>
</evidence>
<evidence type="ECO:0000256" key="7">
    <source>
        <dbReference type="ARBA" id="ARBA00023136"/>
    </source>
</evidence>
<evidence type="ECO:0000256" key="6">
    <source>
        <dbReference type="ARBA" id="ARBA00023077"/>
    </source>
</evidence>
<keyword evidence="9 10" id="KW-0998">Cell outer membrane</keyword>
<protein>
    <submittedName>
        <fullName evidence="15">TonB-dependent receptor</fullName>
    </submittedName>
</protein>
<feature type="domain" description="TonB-dependent receptor-like beta-barrel" evidence="13">
    <location>
        <begin position="326"/>
        <end position="737"/>
    </location>
</feature>
<evidence type="ECO:0000256" key="4">
    <source>
        <dbReference type="ARBA" id="ARBA00022692"/>
    </source>
</evidence>
<dbReference type="PANTHER" id="PTHR30069">
    <property type="entry name" value="TONB-DEPENDENT OUTER MEMBRANE RECEPTOR"/>
    <property type="match status" value="1"/>
</dbReference>
<keyword evidence="4 10" id="KW-0812">Transmembrane</keyword>
<keyword evidence="3 10" id="KW-1134">Transmembrane beta strand</keyword>
<accession>A0ABU3BSM8</accession>
<keyword evidence="16" id="KW-1185">Reference proteome</keyword>
<dbReference type="RefSeq" id="WP_311664021.1">
    <property type="nucleotide sequence ID" value="NZ_JAVRHT010000025.1"/>
</dbReference>
<dbReference type="Pfam" id="PF07715">
    <property type="entry name" value="Plug"/>
    <property type="match status" value="1"/>
</dbReference>
<evidence type="ECO:0000256" key="2">
    <source>
        <dbReference type="ARBA" id="ARBA00022448"/>
    </source>
</evidence>
<keyword evidence="8 15" id="KW-0675">Receptor</keyword>
<dbReference type="InterPro" id="IPR000531">
    <property type="entry name" value="Beta-barrel_TonB"/>
</dbReference>
<dbReference type="EMBL" id="JAVRHT010000025">
    <property type="protein sequence ID" value="MDT0632273.1"/>
    <property type="molecule type" value="Genomic_DNA"/>
</dbReference>